<protein>
    <recommendedName>
        <fullName evidence="3">Transcription factor domain-containing protein</fullName>
    </recommendedName>
</protein>
<dbReference type="eggNOG" id="ENOG502SU6A">
    <property type="taxonomic scope" value="Eukaryota"/>
</dbReference>
<comment type="caution">
    <text evidence="1">The sequence shown here is derived from an EMBL/GenBank/DDBJ whole genome shotgun (WGS) entry which is preliminary data.</text>
</comment>
<sequence>MQVSRYDISSSVRQCQPQASYLHSLQQKVQSLRLEIQQATDPTSLASTATATAYQADVVPFSREGYHLQVADPDDLPTPSDTAYLGPGSSARLVQRFLTTSANWHITNNIQIPRHLLPNGQSHLTGLQEPRVVVPSFPITNELRKVELHSLVPPSTQRAIIEHYLKIVAPEYTLLPVEQETALLIHENPLKWISSNRDHPAASSLTIVFAISTALITRDLDSNLANVSLRNKEDIQKLSLGDAASQAPPIATSWTCAALCALALIELICPTSGQLWDLLGRAASTMQDLQEGCLLRRSDLDADLRRLERALLKLESLATMHFGRPSLFFDTQIQLHLEDLPTPNLLSDELYIASCLHSIARALTTVPVPTETFLEALIPYPLQVKSLGSEIDLSSATLYTALNPLFTDPDRFAGVGILNMASPRVVHVIAKSASVIIDHFTLLNEKNSIISIWLAAERVLEAGTVWAASLVHQQRWAGPRPQHLSATGTDVALSPIVKVSSLLASFAARWKAGSVYVSTWEIVVESLWKMV</sequence>
<evidence type="ECO:0000313" key="2">
    <source>
        <dbReference type="Proteomes" id="UP000019471"/>
    </source>
</evidence>
<accession>W9XFB2</accession>
<organism evidence="1 2">
    <name type="scientific">Cladophialophora psammophila CBS 110553</name>
    <dbReference type="NCBI Taxonomy" id="1182543"/>
    <lineage>
        <taxon>Eukaryota</taxon>
        <taxon>Fungi</taxon>
        <taxon>Dikarya</taxon>
        <taxon>Ascomycota</taxon>
        <taxon>Pezizomycotina</taxon>
        <taxon>Eurotiomycetes</taxon>
        <taxon>Chaetothyriomycetidae</taxon>
        <taxon>Chaetothyriales</taxon>
        <taxon>Herpotrichiellaceae</taxon>
        <taxon>Cladophialophora</taxon>
    </lineage>
</organism>
<reference evidence="1 2" key="1">
    <citation type="submission" date="2013-03" db="EMBL/GenBank/DDBJ databases">
        <title>The Genome Sequence of Cladophialophora psammophila CBS 110553.</title>
        <authorList>
            <consortium name="The Broad Institute Genomics Platform"/>
            <person name="Cuomo C."/>
            <person name="de Hoog S."/>
            <person name="Gorbushina A."/>
            <person name="Walker B."/>
            <person name="Young S.K."/>
            <person name="Zeng Q."/>
            <person name="Gargeya S."/>
            <person name="Fitzgerald M."/>
            <person name="Haas B."/>
            <person name="Abouelleil A."/>
            <person name="Allen A.W."/>
            <person name="Alvarado L."/>
            <person name="Arachchi H.M."/>
            <person name="Berlin A.M."/>
            <person name="Chapman S.B."/>
            <person name="Gainer-Dewar J."/>
            <person name="Goldberg J."/>
            <person name="Griggs A."/>
            <person name="Gujja S."/>
            <person name="Hansen M."/>
            <person name="Howarth C."/>
            <person name="Imamovic A."/>
            <person name="Ireland A."/>
            <person name="Larimer J."/>
            <person name="McCowan C."/>
            <person name="Murphy C."/>
            <person name="Pearson M."/>
            <person name="Poon T.W."/>
            <person name="Priest M."/>
            <person name="Roberts A."/>
            <person name="Saif S."/>
            <person name="Shea T."/>
            <person name="Sisk P."/>
            <person name="Sykes S."/>
            <person name="Wortman J."/>
            <person name="Nusbaum C."/>
            <person name="Birren B."/>
        </authorList>
    </citation>
    <scope>NUCLEOTIDE SEQUENCE [LARGE SCALE GENOMIC DNA]</scope>
    <source>
        <strain evidence="1 2">CBS 110553</strain>
    </source>
</reference>
<keyword evidence="2" id="KW-1185">Reference proteome</keyword>
<name>W9XFB2_9EURO</name>
<proteinExistence type="predicted"/>
<dbReference type="CDD" id="cd12148">
    <property type="entry name" value="fungal_TF_MHR"/>
    <property type="match status" value="1"/>
</dbReference>
<dbReference type="RefSeq" id="XP_007738963.1">
    <property type="nucleotide sequence ID" value="XM_007740773.1"/>
</dbReference>
<gene>
    <name evidence="1" type="ORF">A1O5_00153</name>
</gene>
<dbReference type="OrthoDB" id="189997at2759"/>
<dbReference type="Proteomes" id="UP000019471">
    <property type="component" value="Unassembled WGS sequence"/>
</dbReference>
<dbReference type="GeneID" id="19184890"/>
<dbReference type="AlphaFoldDB" id="W9XFB2"/>
<evidence type="ECO:0008006" key="3">
    <source>
        <dbReference type="Google" id="ProtNLM"/>
    </source>
</evidence>
<evidence type="ECO:0000313" key="1">
    <source>
        <dbReference type="EMBL" id="EXJ75646.1"/>
    </source>
</evidence>
<dbReference type="EMBL" id="AMGX01000001">
    <property type="protein sequence ID" value="EXJ75646.1"/>
    <property type="molecule type" value="Genomic_DNA"/>
</dbReference>
<dbReference type="HOGENOM" id="CLU_011177_0_0_1"/>